<feature type="region of interest" description="Disordered" evidence="11">
    <location>
        <begin position="1"/>
        <end position="154"/>
    </location>
</feature>
<dbReference type="GO" id="GO:0070475">
    <property type="term" value="P:rRNA base methylation"/>
    <property type="evidence" value="ECO:0007669"/>
    <property type="project" value="InterPro"/>
</dbReference>
<dbReference type="AlphaFoldDB" id="A0AAW0DZV3"/>
<keyword evidence="5 12" id="KW-0489">Methyltransferase</keyword>
<evidence type="ECO:0000256" key="7">
    <source>
        <dbReference type="ARBA" id="ARBA00022691"/>
    </source>
</evidence>
<dbReference type="EMBL" id="JAYKXP010000006">
    <property type="protein sequence ID" value="KAK7056631.1"/>
    <property type="molecule type" value="Genomic_DNA"/>
</dbReference>
<accession>A0AAW0DZV3</accession>
<evidence type="ECO:0000256" key="9">
    <source>
        <dbReference type="ARBA" id="ARBA00022884"/>
    </source>
</evidence>
<keyword evidence="6 12" id="KW-0808">Transferase</keyword>
<dbReference type="CDD" id="cd18088">
    <property type="entry name" value="Nep1-like"/>
    <property type="match status" value="1"/>
</dbReference>
<evidence type="ECO:0000256" key="4">
    <source>
        <dbReference type="ARBA" id="ARBA00022552"/>
    </source>
</evidence>
<feature type="compositionally biased region" description="Polar residues" evidence="11">
    <location>
        <begin position="125"/>
        <end position="137"/>
    </location>
</feature>
<keyword evidence="9" id="KW-0694">RNA-binding</keyword>
<keyword evidence="10" id="KW-0539">Nucleus</keyword>
<evidence type="ECO:0000313" key="12">
    <source>
        <dbReference type="EMBL" id="KAK7056631.1"/>
    </source>
</evidence>
<sequence length="402" mass="44107">MSVEAPIPTVPRRRRHSSTARDSDSIAALLRARPHLEPPPRPKSTPGERPLQRRRQHEPVHDDDDNTSPEEEDMQVDHEKTSYIVTGEGLSSSDSSDNEDSTPVQQEVAQDRPTKPLPSARSRKLANTTESKISSSLNPNANPFPAPTTTPAVKRDATANPHMLPVQAQVPRGSLSSNTNPRRLFVVLENACLEAYRVSGSSKAGRKGKEGEVKYTLLNCDDHQGILAKTGRDIADARPDITHQCLLTLLDSPLNKAGLLQVYIHTAKGVLIEVNPHVRIPRTFKRFSGLMVQLLHKLSIRGVNGPEKLLKVVKNPVTDHFPPNTHKITLSGDSPVRRLSTYLPTIPETHNIAVFVGAMARGKDDFADAYVDEKIGISAYPLSASVACGKFCCALEDLWNVL</sequence>
<keyword evidence="7" id="KW-0949">S-adenosyl-L-methionine</keyword>
<evidence type="ECO:0000313" key="13">
    <source>
        <dbReference type="Proteomes" id="UP001383192"/>
    </source>
</evidence>
<dbReference type="GO" id="GO:0032040">
    <property type="term" value="C:small-subunit processome"/>
    <property type="evidence" value="ECO:0007669"/>
    <property type="project" value="TreeGrafter"/>
</dbReference>
<dbReference type="InterPro" id="IPR005304">
    <property type="entry name" value="Rbsml_bgen_MeTrfase_EMG1/NEP1"/>
</dbReference>
<feature type="compositionally biased region" description="Acidic residues" evidence="11">
    <location>
        <begin position="61"/>
        <end position="74"/>
    </location>
</feature>
<keyword evidence="13" id="KW-1185">Reference proteome</keyword>
<evidence type="ECO:0000256" key="2">
    <source>
        <dbReference type="ARBA" id="ARBA00008115"/>
    </source>
</evidence>
<comment type="similarity">
    <text evidence="2">Belongs to the class IV-like SAM-binding methyltransferase superfamily. RNA methyltransferase NEP1 family.</text>
</comment>
<dbReference type="SUPFAM" id="SSF75217">
    <property type="entry name" value="alpha/beta knot"/>
    <property type="match status" value="1"/>
</dbReference>
<comment type="subcellular location">
    <subcellularLocation>
        <location evidence="1">Nucleus</location>
        <location evidence="1">Nucleolus</location>
    </subcellularLocation>
</comment>
<gene>
    <name evidence="12" type="primary">NEP1</name>
    <name evidence="12" type="ORF">VNI00_002348</name>
</gene>
<evidence type="ECO:0000256" key="1">
    <source>
        <dbReference type="ARBA" id="ARBA00004604"/>
    </source>
</evidence>
<dbReference type="Pfam" id="PF03587">
    <property type="entry name" value="EMG1"/>
    <property type="match status" value="1"/>
</dbReference>
<dbReference type="FunFam" id="3.40.1280.10:FF:000003">
    <property type="entry name" value="Ribosomal RNA small subunit methyltransferase"/>
    <property type="match status" value="1"/>
</dbReference>
<proteinExistence type="inferred from homology"/>
<keyword evidence="3" id="KW-0690">Ribosome biogenesis</keyword>
<dbReference type="InterPro" id="IPR029028">
    <property type="entry name" value="Alpha/beta_knot_MTases"/>
</dbReference>
<evidence type="ECO:0000256" key="10">
    <source>
        <dbReference type="ARBA" id="ARBA00023242"/>
    </source>
</evidence>
<evidence type="ECO:0000256" key="6">
    <source>
        <dbReference type="ARBA" id="ARBA00022679"/>
    </source>
</evidence>
<evidence type="ECO:0000256" key="11">
    <source>
        <dbReference type="SAM" id="MobiDB-lite"/>
    </source>
</evidence>
<comment type="caution">
    <text evidence="12">The sequence shown here is derived from an EMBL/GenBank/DDBJ whole genome shotgun (WGS) entry which is preliminary data.</text>
</comment>
<evidence type="ECO:0000256" key="8">
    <source>
        <dbReference type="ARBA" id="ARBA00022730"/>
    </source>
</evidence>
<name>A0AAW0DZV3_9AGAR</name>
<dbReference type="Gene3D" id="3.40.1280.10">
    <property type="match status" value="1"/>
</dbReference>
<evidence type="ECO:0000256" key="3">
    <source>
        <dbReference type="ARBA" id="ARBA00022517"/>
    </source>
</evidence>
<organism evidence="12 13">
    <name type="scientific">Paramarasmius palmivorus</name>
    <dbReference type="NCBI Taxonomy" id="297713"/>
    <lineage>
        <taxon>Eukaryota</taxon>
        <taxon>Fungi</taxon>
        <taxon>Dikarya</taxon>
        <taxon>Basidiomycota</taxon>
        <taxon>Agaricomycotina</taxon>
        <taxon>Agaricomycetes</taxon>
        <taxon>Agaricomycetidae</taxon>
        <taxon>Agaricales</taxon>
        <taxon>Marasmiineae</taxon>
        <taxon>Marasmiaceae</taxon>
        <taxon>Paramarasmius</taxon>
    </lineage>
</organism>
<keyword evidence="4" id="KW-0698">rRNA processing</keyword>
<reference evidence="12 13" key="1">
    <citation type="submission" date="2024-01" db="EMBL/GenBank/DDBJ databases">
        <title>A draft genome for a cacao thread blight-causing isolate of Paramarasmius palmivorus.</title>
        <authorList>
            <person name="Baruah I.K."/>
            <person name="Bukari Y."/>
            <person name="Amoako-Attah I."/>
            <person name="Meinhardt L.W."/>
            <person name="Bailey B.A."/>
            <person name="Cohen S.P."/>
        </authorList>
    </citation>
    <scope>NUCLEOTIDE SEQUENCE [LARGE SCALE GENOMIC DNA]</scope>
    <source>
        <strain evidence="12 13">GH-12</strain>
    </source>
</reference>
<keyword evidence="8" id="KW-0699">rRNA-binding</keyword>
<dbReference type="PANTHER" id="PTHR12636:SF5">
    <property type="entry name" value="RIBOSOMAL RNA SMALL SUBUNIT METHYLTRANSFERASE NEP1"/>
    <property type="match status" value="1"/>
</dbReference>
<dbReference type="EC" id="2.1.1.260" evidence="12"/>
<protein>
    <submittedName>
        <fullName evidence="12">18S rRNA pseudouridine methyltransferase</fullName>
        <ecNumber evidence="12">2.1.1.260</ecNumber>
    </submittedName>
</protein>
<dbReference type="Proteomes" id="UP001383192">
    <property type="component" value="Unassembled WGS sequence"/>
</dbReference>
<evidence type="ECO:0000256" key="5">
    <source>
        <dbReference type="ARBA" id="ARBA00022603"/>
    </source>
</evidence>
<dbReference type="GO" id="GO:0019843">
    <property type="term" value="F:rRNA binding"/>
    <property type="evidence" value="ECO:0007669"/>
    <property type="project" value="UniProtKB-KW"/>
</dbReference>
<dbReference type="InterPro" id="IPR029026">
    <property type="entry name" value="tRNA_m1G_MTases_N"/>
</dbReference>
<dbReference type="GO" id="GO:0070037">
    <property type="term" value="F:rRNA (pseudouridine) methyltransferase activity"/>
    <property type="evidence" value="ECO:0007669"/>
    <property type="project" value="InterPro"/>
</dbReference>
<dbReference type="PANTHER" id="PTHR12636">
    <property type="entry name" value="NEP1/MRA1"/>
    <property type="match status" value="1"/>
</dbReference>